<accession>A0A6A6EJ82</accession>
<keyword evidence="7" id="KW-1185">Reference proteome</keyword>
<dbReference type="PANTHER" id="PTHR33337">
    <property type="entry name" value="GFA DOMAIN-CONTAINING PROTEIN"/>
    <property type="match status" value="1"/>
</dbReference>
<evidence type="ECO:0000259" key="5">
    <source>
        <dbReference type="PROSITE" id="PS51891"/>
    </source>
</evidence>
<evidence type="ECO:0000256" key="4">
    <source>
        <dbReference type="ARBA" id="ARBA00023239"/>
    </source>
</evidence>
<evidence type="ECO:0000313" key="7">
    <source>
        <dbReference type="Proteomes" id="UP000800200"/>
    </source>
</evidence>
<dbReference type="InterPro" id="IPR006913">
    <property type="entry name" value="CENP-V/GFA"/>
</dbReference>
<dbReference type="Gene3D" id="3.90.1590.10">
    <property type="entry name" value="glutathione-dependent formaldehyde- activating enzyme (gfa)"/>
    <property type="match status" value="1"/>
</dbReference>
<keyword evidence="4" id="KW-0456">Lyase</keyword>
<comment type="similarity">
    <text evidence="1">Belongs to the Gfa family.</text>
</comment>
<dbReference type="GO" id="GO:0046872">
    <property type="term" value="F:metal ion binding"/>
    <property type="evidence" value="ECO:0007669"/>
    <property type="project" value="UniProtKB-KW"/>
</dbReference>
<proteinExistence type="inferred from homology"/>
<name>A0A6A6EJ82_9PEZI</name>
<reference evidence="6" key="1">
    <citation type="journal article" date="2020" name="Stud. Mycol.">
        <title>101 Dothideomycetes genomes: a test case for predicting lifestyles and emergence of pathogens.</title>
        <authorList>
            <person name="Haridas S."/>
            <person name="Albert R."/>
            <person name="Binder M."/>
            <person name="Bloem J."/>
            <person name="Labutti K."/>
            <person name="Salamov A."/>
            <person name="Andreopoulos B."/>
            <person name="Baker S."/>
            <person name="Barry K."/>
            <person name="Bills G."/>
            <person name="Bluhm B."/>
            <person name="Cannon C."/>
            <person name="Castanera R."/>
            <person name="Culley D."/>
            <person name="Daum C."/>
            <person name="Ezra D."/>
            <person name="Gonzalez J."/>
            <person name="Henrissat B."/>
            <person name="Kuo A."/>
            <person name="Liang C."/>
            <person name="Lipzen A."/>
            <person name="Lutzoni F."/>
            <person name="Magnuson J."/>
            <person name="Mondo S."/>
            <person name="Nolan M."/>
            <person name="Ohm R."/>
            <person name="Pangilinan J."/>
            <person name="Park H.-J."/>
            <person name="Ramirez L."/>
            <person name="Alfaro M."/>
            <person name="Sun H."/>
            <person name="Tritt A."/>
            <person name="Yoshinaga Y."/>
            <person name="Zwiers L.-H."/>
            <person name="Turgeon B."/>
            <person name="Goodwin S."/>
            <person name="Spatafora J."/>
            <person name="Crous P."/>
            <person name="Grigoriev I."/>
        </authorList>
    </citation>
    <scope>NUCLEOTIDE SEQUENCE</scope>
    <source>
        <strain evidence="6">CBS 207.26</strain>
    </source>
</reference>
<feature type="domain" description="CENP-V/GFA" evidence="5">
    <location>
        <begin position="13"/>
        <end position="126"/>
    </location>
</feature>
<keyword evidence="3" id="KW-0862">Zinc</keyword>
<dbReference type="Pfam" id="PF04828">
    <property type="entry name" value="GFA"/>
    <property type="match status" value="1"/>
</dbReference>
<sequence length="151" mass="16584">MATTSEPSQKLHLTGSCYCENLKYALSLESKGDARTSLCHCGNCKKAFGGVFGATVKVPLNVFRYTGESGAPTVHASDNGSGVNVYREFCHECGSYICEYGEQAKAHFRYIMLGSLDDPEALPPKGEFFCGQRTSWMPEVPGIFHKQQIKE</sequence>
<keyword evidence="2" id="KW-0479">Metal-binding</keyword>
<dbReference type="PANTHER" id="PTHR33337:SF40">
    <property type="entry name" value="CENP-V_GFA DOMAIN-CONTAINING PROTEIN-RELATED"/>
    <property type="match status" value="1"/>
</dbReference>
<organism evidence="6 7">
    <name type="scientific">Zopfia rhizophila CBS 207.26</name>
    <dbReference type="NCBI Taxonomy" id="1314779"/>
    <lineage>
        <taxon>Eukaryota</taxon>
        <taxon>Fungi</taxon>
        <taxon>Dikarya</taxon>
        <taxon>Ascomycota</taxon>
        <taxon>Pezizomycotina</taxon>
        <taxon>Dothideomycetes</taxon>
        <taxon>Dothideomycetes incertae sedis</taxon>
        <taxon>Zopfiaceae</taxon>
        <taxon>Zopfia</taxon>
    </lineage>
</organism>
<evidence type="ECO:0000256" key="3">
    <source>
        <dbReference type="ARBA" id="ARBA00022833"/>
    </source>
</evidence>
<evidence type="ECO:0000256" key="2">
    <source>
        <dbReference type="ARBA" id="ARBA00022723"/>
    </source>
</evidence>
<dbReference type="GO" id="GO:0016846">
    <property type="term" value="F:carbon-sulfur lyase activity"/>
    <property type="evidence" value="ECO:0007669"/>
    <property type="project" value="InterPro"/>
</dbReference>
<dbReference type="SUPFAM" id="SSF51316">
    <property type="entry name" value="Mss4-like"/>
    <property type="match status" value="1"/>
</dbReference>
<gene>
    <name evidence="6" type="ORF">K469DRAFT_561390</name>
</gene>
<dbReference type="Proteomes" id="UP000800200">
    <property type="component" value="Unassembled WGS sequence"/>
</dbReference>
<dbReference type="AlphaFoldDB" id="A0A6A6EJ82"/>
<dbReference type="InterPro" id="IPR011057">
    <property type="entry name" value="Mss4-like_sf"/>
</dbReference>
<dbReference type="EMBL" id="ML994619">
    <property type="protein sequence ID" value="KAF2190210.1"/>
    <property type="molecule type" value="Genomic_DNA"/>
</dbReference>
<evidence type="ECO:0000313" key="6">
    <source>
        <dbReference type="EMBL" id="KAF2190210.1"/>
    </source>
</evidence>
<dbReference type="OrthoDB" id="9985472at2759"/>
<evidence type="ECO:0000256" key="1">
    <source>
        <dbReference type="ARBA" id="ARBA00005495"/>
    </source>
</evidence>
<dbReference type="PROSITE" id="PS51891">
    <property type="entry name" value="CENP_V_GFA"/>
    <property type="match status" value="1"/>
</dbReference>
<protein>
    <submittedName>
        <fullName evidence="6">DUF636 domain protein</fullName>
    </submittedName>
</protein>